<dbReference type="GeneID" id="9698328"/>
<feature type="region of interest" description="Disordered" evidence="1">
    <location>
        <begin position="568"/>
        <end position="593"/>
    </location>
</feature>
<name>E0S952_ENCIT</name>
<feature type="region of interest" description="Disordered" evidence="1">
    <location>
        <begin position="28"/>
        <end position="142"/>
    </location>
</feature>
<feature type="compositionally biased region" description="Basic and acidic residues" evidence="1">
    <location>
        <begin position="99"/>
        <end position="135"/>
    </location>
</feature>
<feature type="compositionally biased region" description="Basic and acidic residues" evidence="1">
    <location>
        <begin position="77"/>
        <end position="91"/>
    </location>
</feature>
<dbReference type="KEGG" id="ein:Eint_090150"/>
<dbReference type="OrthoDB" id="2192860at2759"/>
<evidence type="ECO:0000256" key="1">
    <source>
        <dbReference type="SAM" id="MobiDB-lite"/>
    </source>
</evidence>
<evidence type="ECO:0000313" key="2">
    <source>
        <dbReference type="EMBL" id="ADM12145.1"/>
    </source>
</evidence>
<dbReference type="HOGENOM" id="CLU_339192_0_0_1"/>
<feature type="region of interest" description="Disordered" evidence="1">
    <location>
        <begin position="1"/>
        <end position="20"/>
    </location>
</feature>
<proteinExistence type="predicted"/>
<accession>E0S952</accession>
<reference evidence="2 3" key="1">
    <citation type="journal article" date="2010" name="Nat. Commun.">
        <title>The complete sequence of the smallest known nuclear genome from the microsporidian Encephalitozoon intestinalis.</title>
        <authorList>
            <person name="Corradi N."/>
            <person name="Pombert J.-F."/>
            <person name="Farinelli L."/>
            <person name="Didier E.S."/>
            <person name="Keeling P.J."/>
        </authorList>
    </citation>
    <scope>NUCLEOTIDE SEQUENCE [LARGE SCALE GENOMIC DNA]</scope>
    <source>
        <strain evidence="2 3">ATCC 50506</strain>
    </source>
</reference>
<feature type="compositionally biased region" description="Basic and acidic residues" evidence="1">
    <location>
        <begin position="584"/>
        <end position="593"/>
    </location>
</feature>
<dbReference type="EMBL" id="CP001950">
    <property type="protein sequence ID" value="ADM12145.1"/>
    <property type="molecule type" value="Genomic_DNA"/>
</dbReference>
<gene>
    <name evidence="2" type="ORF">Eint_090150</name>
</gene>
<sequence length="847" mass="96633">MKNNGSEKDEDDFWKILSESDSEYEQEIGLLFRPRTEGVNPESKIEGEGQKVEASNTSSEELEKNPGEIPWAEEDISDRSGKKEEEKKDPEETSSWEAKTQEKSFSGDKLENKEEVMEMKEVRNESKFSRLEVSTKSEPVADSEVKISSVDEMDFLWDDDEEFILEGVSNVKIEKEASNGKEDLQDTPLQEKPCIEEETIIKEEETPESCGESKQIDSTNLFIGSPTGLQSTKMDPMKPKPLSKFVCGNLITVFMSSQKRFNIQGEAIQSYINVSEWYRPDYILPDIKPSNFVSSLERNGDVKYMHVYELVQLKTISIDNISRIVSDTKPVYCSKDINRSISAESMNKLIELCIEDPDKAFEYAMENEIWEVGILLPKWSKGVGNKFLEKFCNSSCVQLISLALGFSKCSFKLNGNWKAYIREVLSTKSININNDFILQVFDRSIPDALFVIIASHLLGIGDINKYLWMFSKNFEALRVLCYVEHIFGHIKDLDLLKYEFVSVGIEFDRQKAEEYFKANRKCFRKELGSSLESVFDTRWSFGLKSVFDFGIKKILNVDSFEDDLEKNGVSAPKETSLGPIPSEPSRKDESISETASFDKKNRVTCIDSHETSVNTKEERGVLESRAPEIKENDGVLNREEWIKKSDARKKDGMYRLSQEETLLKYDNQELETSDRELSVNSAPCEIKERSNLYMDTKQSKSFADFFESNKKEEEIRSEDDTSLFLSKFMDDELPTSESKKKESKKSGSFFGFLNMFKKETVHKANIDVDDDFRYDPVEKKWVGGSSNEGKSGDSPAVKPREIPKPKIGVGRPAKNELDTNVTSMYANRKSAGNKRIPGVLGKKNNEN</sequence>
<dbReference type="AlphaFoldDB" id="E0S952"/>
<evidence type="ECO:0000313" key="3">
    <source>
        <dbReference type="Proteomes" id="UP000002313"/>
    </source>
</evidence>
<feature type="region of interest" description="Disordered" evidence="1">
    <location>
        <begin position="779"/>
        <end position="847"/>
    </location>
</feature>
<dbReference type="RefSeq" id="XP_003073505.1">
    <property type="nucleotide sequence ID" value="XM_003073459.1"/>
</dbReference>
<protein>
    <submittedName>
        <fullName evidence="2">Uncharacterized protein</fullName>
    </submittedName>
</protein>
<keyword evidence="3" id="KW-1185">Reference proteome</keyword>
<reference evidence="2 3" key="2">
    <citation type="journal article" date="2012" name="Proc. Natl. Acad. Sci. U.S.A.">
        <title>Gain and loss of multiple functionally related, horizontally transferred genes in the reduced genomes of two microsporidian parasites.</title>
        <authorList>
            <person name="Pombert J.-F."/>
            <person name="Selman M."/>
            <person name="Burki F."/>
            <person name="Bardell F.T."/>
            <person name="Farinelli L."/>
            <person name="Solter L.F."/>
            <person name="Whitman D.W."/>
            <person name="Weiss L.M."/>
            <person name="Corradi N."/>
            <person name="Keeling P.J."/>
        </authorList>
    </citation>
    <scope>NUCLEOTIDE SEQUENCE [LARGE SCALE GENOMIC DNA]</scope>
    <source>
        <strain evidence="2 3">ATCC 50506</strain>
    </source>
</reference>
<organism evidence="2 3">
    <name type="scientific">Encephalitozoon intestinalis (strain ATCC 50506)</name>
    <name type="common">Microsporidian parasite</name>
    <name type="synonym">Septata intestinalis</name>
    <dbReference type="NCBI Taxonomy" id="876142"/>
    <lineage>
        <taxon>Eukaryota</taxon>
        <taxon>Fungi</taxon>
        <taxon>Fungi incertae sedis</taxon>
        <taxon>Microsporidia</taxon>
        <taxon>Unikaryonidae</taxon>
        <taxon>Encephalitozoon</taxon>
    </lineage>
</organism>
<dbReference type="VEuPathDB" id="MicrosporidiaDB:Eint_090150"/>
<dbReference type="Proteomes" id="UP000002313">
    <property type="component" value="Chromosome IX"/>
</dbReference>